<comment type="caution">
    <text evidence="11">The sequence shown here is derived from an EMBL/GenBank/DDBJ whole genome shotgun (WGS) entry which is preliminary data.</text>
</comment>
<dbReference type="PANTHER" id="PTHR45788:SF2">
    <property type="entry name" value="SUCCINATE_FUMARATE MITOCHONDRIAL TRANSPORTER"/>
    <property type="match status" value="1"/>
</dbReference>
<dbReference type="PANTHER" id="PTHR45788">
    <property type="entry name" value="SUCCINATE/FUMARATE MITOCHONDRIAL TRANSPORTER-RELATED"/>
    <property type="match status" value="1"/>
</dbReference>
<evidence type="ECO:0000256" key="1">
    <source>
        <dbReference type="ARBA" id="ARBA00004225"/>
    </source>
</evidence>
<evidence type="ECO:0000256" key="10">
    <source>
        <dbReference type="RuleBase" id="RU000488"/>
    </source>
</evidence>
<dbReference type="GO" id="GO:0031966">
    <property type="term" value="C:mitochondrial membrane"/>
    <property type="evidence" value="ECO:0007669"/>
    <property type="project" value="UniProtKB-SubCell"/>
</dbReference>
<dbReference type="InterPro" id="IPR023395">
    <property type="entry name" value="MCP_dom_sf"/>
</dbReference>
<evidence type="ECO:0000256" key="8">
    <source>
        <dbReference type="ARBA" id="ARBA00023136"/>
    </source>
</evidence>
<comment type="similarity">
    <text evidence="2 10">Belongs to the mitochondrial carrier (TC 2.A.29) family.</text>
</comment>
<keyword evidence="12" id="KW-1185">Reference proteome</keyword>
<dbReference type="GO" id="GO:0005469">
    <property type="term" value="F:succinate:fumarate antiporter activity"/>
    <property type="evidence" value="ECO:0007669"/>
    <property type="project" value="TreeGrafter"/>
</dbReference>
<protein>
    <recommendedName>
        <fullName evidence="13">Mitochondrial carrier protein</fullName>
    </recommendedName>
</protein>
<dbReference type="AlphaFoldDB" id="A0AAV6KJI3"/>
<name>A0AAV6KJI3_9ERIC</name>
<dbReference type="Proteomes" id="UP000823749">
    <property type="component" value="Chromosome 4"/>
</dbReference>
<keyword evidence="5" id="KW-0677">Repeat</keyword>
<evidence type="ECO:0000256" key="7">
    <source>
        <dbReference type="ARBA" id="ARBA00023128"/>
    </source>
</evidence>
<keyword evidence="6" id="KW-1133">Transmembrane helix</keyword>
<dbReference type="InterPro" id="IPR018108">
    <property type="entry name" value="MCP_transmembrane"/>
</dbReference>
<feature type="repeat" description="Solcar" evidence="9">
    <location>
        <begin position="11"/>
        <end position="96"/>
    </location>
</feature>
<evidence type="ECO:0000256" key="4">
    <source>
        <dbReference type="ARBA" id="ARBA00022692"/>
    </source>
</evidence>
<evidence type="ECO:0000256" key="6">
    <source>
        <dbReference type="ARBA" id="ARBA00022989"/>
    </source>
</evidence>
<dbReference type="InterPro" id="IPR049563">
    <property type="entry name" value="TXTP-like"/>
</dbReference>
<keyword evidence="8 9" id="KW-0472">Membrane</keyword>
<evidence type="ECO:0000256" key="9">
    <source>
        <dbReference type="PROSITE-ProRule" id="PRU00282"/>
    </source>
</evidence>
<proteinExistence type="inferred from homology"/>
<evidence type="ECO:0000256" key="3">
    <source>
        <dbReference type="ARBA" id="ARBA00022448"/>
    </source>
</evidence>
<evidence type="ECO:0000256" key="2">
    <source>
        <dbReference type="ARBA" id="ARBA00006375"/>
    </source>
</evidence>
<dbReference type="SUPFAM" id="SSF103506">
    <property type="entry name" value="Mitochondrial carrier"/>
    <property type="match status" value="1"/>
</dbReference>
<evidence type="ECO:0000313" key="11">
    <source>
        <dbReference type="EMBL" id="KAG5552470.1"/>
    </source>
</evidence>
<dbReference type="PROSITE" id="PS50920">
    <property type="entry name" value="SOLCAR"/>
    <property type="match status" value="2"/>
</dbReference>
<evidence type="ECO:0000313" key="12">
    <source>
        <dbReference type="Proteomes" id="UP000823749"/>
    </source>
</evidence>
<accession>A0AAV6KJI3</accession>
<feature type="repeat" description="Solcar" evidence="9">
    <location>
        <begin position="98"/>
        <end position="180"/>
    </location>
</feature>
<keyword evidence="4 9" id="KW-0812">Transmembrane</keyword>
<evidence type="ECO:0008006" key="13">
    <source>
        <dbReference type="Google" id="ProtNLM"/>
    </source>
</evidence>
<sequence length="197" mass="21652">MAEQNPKSKSIPPHVKAIAGSIGGMVEACCLQPIDVIKTRLQLNRSGSYRGIIHCGATIVRTEGVWALWEGLTPLATHLTLKYALRMGSNAVLQAAFSDPRMGGAQPRCEGSRWVVKIRQQQQRGLTRELLKYKGPVDCAHTIICEEGLLGLWVGAAPTVMRNGINQAAMFIAKNAFDRVLWDKQEAMEKSSNRGNR</sequence>
<keyword evidence="7" id="KW-0496">Mitochondrion</keyword>
<evidence type="ECO:0000256" key="5">
    <source>
        <dbReference type="ARBA" id="ARBA00022737"/>
    </source>
</evidence>
<organism evidence="11 12">
    <name type="scientific">Rhododendron griersonianum</name>
    <dbReference type="NCBI Taxonomy" id="479676"/>
    <lineage>
        <taxon>Eukaryota</taxon>
        <taxon>Viridiplantae</taxon>
        <taxon>Streptophyta</taxon>
        <taxon>Embryophyta</taxon>
        <taxon>Tracheophyta</taxon>
        <taxon>Spermatophyta</taxon>
        <taxon>Magnoliopsida</taxon>
        <taxon>eudicotyledons</taxon>
        <taxon>Gunneridae</taxon>
        <taxon>Pentapetalae</taxon>
        <taxon>asterids</taxon>
        <taxon>Ericales</taxon>
        <taxon>Ericaceae</taxon>
        <taxon>Ericoideae</taxon>
        <taxon>Rhodoreae</taxon>
        <taxon>Rhododendron</taxon>
    </lineage>
</organism>
<comment type="subcellular location">
    <subcellularLocation>
        <location evidence="1">Mitochondrion membrane</location>
        <topology evidence="1">Multi-pass membrane protein</topology>
    </subcellularLocation>
</comment>
<dbReference type="Gene3D" id="1.50.40.10">
    <property type="entry name" value="Mitochondrial carrier domain"/>
    <property type="match status" value="2"/>
</dbReference>
<dbReference type="Pfam" id="PF00153">
    <property type="entry name" value="Mito_carr"/>
    <property type="match status" value="2"/>
</dbReference>
<keyword evidence="3 10" id="KW-0813">Transport</keyword>
<dbReference type="EMBL" id="JACTNZ010000004">
    <property type="protein sequence ID" value="KAG5552470.1"/>
    <property type="molecule type" value="Genomic_DNA"/>
</dbReference>
<reference evidence="11" key="1">
    <citation type="submission" date="2020-08" db="EMBL/GenBank/DDBJ databases">
        <title>Plant Genome Project.</title>
        <authorList>
            <person name="Zhang R.-G."/>
        </authorList>
    </citation>
    <scope>NUCLEOTIDE SEQUENCE</scope>
    <source>
        <strain evidence="11">WSP0</strain>
        <tissue evidence="11">Leaf</tissue>
    </source>
</reference>
<gene>
    <name evidence="11" type="ORF">RHGRI_010524</name>
</gene>